<proteinExistence type="predicted"/>
<keyword evidence="1" id="KW-0732">Signal</keyword>
<organism evidence="3 4">
    <name type="scientific">Hymenobacter roseosalivarius DSM 11622</name>
    <dbReference type="NCBI Taxonomy" id="645990"/>
    <lineage>
        <taxon>Bacteria</taxon>
        <taxon>Pseudomonadati</taxon>
        <taxon>Bacteroidota</taxon>
        <taxon>Cytophagia</taxon>
        <taxon>Cytophagales</taxon>
        <taxon>Hymenobacteraceae</taxon>
        <taxon>Hymenobacter</taxon>
    </lineage>
</organism>
<gene>
    <name evidence="3" type="ORF">SAMN00120144_0439</name>
</gene>
<name>A0A1W1VQP1_9BACT</name>
<dbReference type="Proteomes" id="UP000192266">
    <property type="component" value="Unassembled WGS sequence"/>
</dbReference>
<protein>
    <recommendedName>
        <fullName evidence="2">DUF6438 domain-containing protein</fullName>
    </recommendedName>
</protein>
<dbReference type="EMBL" id="FWWW01000070">
    <property type="protein sequence ID" value="SMB95669.1"/>
    <property type="molecule type" value="Genomic_DNA"/>
</dbReference>
<sequence length="159" mass="17894">MIKLFCTRGLLGLLLLLAVSWLVACRPVQAATEKLMQLERTACMGPCPVDQLTVYSDGRLEYKGGENAPRQGAYVGRLTAAERKQLVAKFDAANFFAFQDSYETSKLDYPTKYITYWKAGRSKRIRDYDGAPAALKALEAELIKLIKADRWQQRVIPAK</sequence>
<feature type="domain" description="DUF6438" evidence="2">
    <location>
        <begin position="35"/>
        <end position="145"/>
    </location>
</feature>
<evidence type="ECO:0000313" key="3">
    <source>
        <dbReference type="EMBL" id="SMB95669.1"/>
    </source>
</evidence>
<dbReference type="AlphaFoldDB" id="A0A1W1VQP1"/>
<dbReference type="RefSeq" id="WP_084445596.1">
    <property type="nucleotide sequence ID" value="NZ_FWWW01000070.1"/>
</dbReference>
<dbReference type="InterPro" id="IPR045497">
    <property type="entry name" value="DUF6438"/>
</dbReference>
<dbReference type="STRING" id="645990.SAMN00120144_0439"/>
<feature type="chain" id="PRO_5012348179" description="DUF6438 domain-containing protein" evidence="1">
    <location>
        <begin position="31"/>
        <end position="159"/>
    </location>
</feature>
<evidence type="ECO:0000256" key="1">
    <source>
        <dbReference type="SAM" id="SignalP"/>
    </source>
</evidence>
<dbReference type="Pfam" id="PF20033">
    <property type="entry name" value="DUF6438"/>
    <property type="match status" value="1"/>
</dbReference>
<evidence type="ECO:0000313" key="4">
    <source>
        <dbReference type="Proteomes" id="UP000192266"/>
    </source>
</evidence>
<evidence type="ECO:0000259" key="2">
    <source>
        <dbReference type="Pfam" id="PF20033"/>
    </source>
</evidence>
<dbReference type="OrthoDB" id="7172369at2"/>
<dbReference type="PROSITE" id="PS51257">
    <property type="entry name" value="PROKAR_LIPOPROTEIN"/>
    <property type="match status" value="1"/>
</dbReference>
<accession>A0A1W1VQP1</accession>
<reference evidence="3 4" key="1">
    <citation type="submission" date="2017-04" db="EMBL/GenBank/DDBJ databases">
        <authorList>
            <person name="Afonso C.L."/>
            <person name="Miller P.J."/>
            <person name="Scott M.A."/>
            <person name="Spackman E."/>
            <person name="Goraichik I."/>
            <person name="Dimitrov K.M."/>
            <person name="Suarez D.L."/>
            <person name="Swayne D.E."/>
        </authorList>
    </citation>
    <scope>NUCLEOTIDE SEQUENCE [LARGE SCALE GENOMIC DNA]</scope>
    <source>
        <strain evidence="3 4">DSM 11622</strain>
    </source>
</reference>
<feature type="signal peptide" evidence="1">
    <location>
        <begin position="1"/>
        <end position="30"/>
    </location>
</feature>
<keyword evidence="4" id="KW-1185">Reference proteome</keyword>